<evidence type="ECO:0000313" key="3">
    <source>
        <dbReference type="Proteomes" id="UP001139887"/>
    </source>
</evidence>
<accession>A0A9W8LZ21</accession>
<dbReference type="InterPro" id="IPR045237">
    <property type="entry name" value="COPS7/eIF3m"/>
</dbReference>
<dbReference type="GO" id="GO:0008180">
    <property type="term" value="C:COP9 signalosome"/>
    <property type="evidence" value="ECO:0007669"/>
    <property type="project" value="UniProtKB-KW"/>
</dbReference>
<comment type="caution">
    <text evidence="2">The sequence shown here is derived from an EMBL/GenBank/DDBJ whole genome shotgun (WGS) entry which is preliminary data.</text>
</comment>
<dbReference type="PANTHER" id="PTHR15350:SF5">
    <property type="entry name" value="COP9 SIGNALOSOME COMPLEX SUBUNIT 7"/>
    <property type="match status" value="1"/>
</dbReference>
<organism evidence="2 3">
    <name type="scientific">Coemansia brasiliensis</name>
    <dbReference type="NCBI Taxonomy" id="2650707"/>
    <lineage>
        <taxon>Eukaryota</taxon>
        <taxon>Fungi</taxon>
        <taxon>Fungi incertae sedis</taxon>
        <taxon>Zoopagomycota</taxon>
        <taxon>Kickxellomycotina</taxon>
        <taxon>Kickxellomycetes</taxon>
        <taxon>Kickxellales</taxon>
        <taxon>Kickxellaceae</taxon>
        <taxon>Coemansia</taxon>
    </lineage>
</organism>
<dbReference type="AlphaFoldDB" id="A0A9W8LZ21"/>
<keyword evidence="3" id="KW-1185">Reference proteome</keyword>
<dbReference type="PANTHER" id="PTHR15350">
    <property type="entry name" value="COP9 SIGNALOSOME COMPLEX SUBUNIT 7/DENDRITIC CELL PROTEIN GA17"/>
    <property type="match status" value="1"/>
</dbReference>
<sequence>MDNYMVSLTTAPQSSVPEIIISALNDEAVYHFGRLLNSPQVTELVATEQFAQYGQLLELFSFGVLKDYKAMSADFPQLNAQQLNKLKLLTLVTLGSNDKVLDYDK</sequence>
<proteinExistence type="predicted"/>
<feature type="non-terminal residue" evidence="2">
    <location>
        <position position="1"/>
    </location>
</feature>
<dbReference type="Proteomes" id="UP001139887">
    <property type="component" value="Unassembled WGS sequence"/>
</dbReference>
<protein>
    <submittedName>
        <fullName evidence="2">Uncharacterized protein</fullName>
    </submittedName>
</protein>
<evidence type="ECO:0000313" key="2">
    <source>
        <dbReference type="EMBL" id="KAJ2846265.1"/>
    </source>
</evidence>
<dbReference type="OrthoDB" id="10265275at2759"/>
<keyword evidence="1" id="KW-0736">Signalosome</keyword>
<name>A0A9W8LZ21_9FUNG</name>
<dbReference type="EMBL" id="JANBUW010000583">
    <property type="protein sequence ID" value="KAJ2846265.1"/>
    <property type="molecule type" value="Genomic_DNA"/>
</dbReference>
<evidence type="ECO:0000256" key="1">
    <source>
        <dbReference type="ARBA" id="ARBA00022790"/>
    </source>
</evidence>
<reference evidence="2" key="1">
    <citation type="submission" date="2022-07" db="EMBL/GenBank/DDBJ databases">
        <title>Phylogenomic reconstructions and comparative analyses of Kickxellomycotina fungi.</title>
        <authorList>
            <person name="Reynolds N.K."/>
            <person name="Stajich J.E."/>
            <person name="Barry K."/>
            <person name="Grigoriev I.V."/>
            <person name="Crous P."/>
            <person name="Smith M.E."/>
        </authorList>
    </citation>
    <scope>NUCLEOTIDE SEQUENCE</scope>
    <source>
        <strain evidence="2">NRRL 1566</strain>
    </source>
</reference>
<gene>
    <name evidence="2" type="ORF">IWW36_004433</name>
</gene>